<evidence type="ECO:0000256" key="1">
    <source>
        <dbReference type="ARBA" id="ARBA00004141"/>
    </source>
</evidence>
<accession>W6TE04</accession>
<gene>
    <name evidence="6" type="ORF">P618_200729</name>
</gene>
<sequence length="82" mass="9668">MKSFTILTWMLSMLSILGAILNSRKNVYGFIVWGIANCAWLVVDFYKEIYAQAFLYSIFIGINIYGWLMWKKEENKKKETDV</sequence>
<dbReference type="RefSeq" id="WP_021826872.1">
    <property type="nucleotide sequence ID" value="NZ_AWTR02000065.1"/>
</dbReference>
<dbReference type="OrthoDB" id="9791248at2"/>
<evidence type="ECO:0000256" key="3">
    <source>
        <dbReference type="ARBA" id="ARBA00022989"/>
    </source>
</evidence>
<evidence type="ECO:0000313" key="6">
    <source>
        <dbReference type="EMBL" id="ETZ07101.1"/>
    </source>
</evidence>
<dbReference type="GO" id="GO:0034257">
    <property type="term" value="F:nicotinamide riboside transmembrane transporter activity"/>
    <property type="evidence" value="ECO:0007669"/>
    <property type="project" value="InterPro"/>
</dbReference>
<dbReference type="InterPro" id="IPR006419">
    <property type="entry name" value="NMN_transpt_PnuC"/>
</dbReference>
<evidence type="ECO:0000256" key="4">
    <source>
        <dbReference type="ARBA" id="ARBA00023136"/>
    </source>
</evidence>
<comment type="subcellular location">
    <subcellularLocation>
        <location evidence="1">Membrane</location>
        <topology evidence="1">Multi-pass membrane protein</topology>
    </subcellularLocation>
</comment>
<dbReference type="AlphaFoldDB" id="W6TE04"/>
<feature type="transmembrane region" description="Helical" evidence="5">
    <location>
        <begin position="49"/>
        <end position="68"/>
    </location>
</feature>
<organism evidence="6 7">
    <name type="scientific">Holospora obtusa F1</name>
    <dbReference type="NCBI Taxonomy" id="1399147"/>
    <lineage>
        <taxon>Bacteria</taxon>
        <taxon>Pseudomonadati</taxon>
        <taxon>Pseudomonadota</taxon>
        <taxon>Alphaproteobacteria</taxon>
        <taxon>Holosporales</taxon>
        <taxon>Holosporaceae</taxon>
        <taxon>Holospora</taxon>
    </lineage>
</organism>
<keyword evidence="7" id="KW-1185">Reference proteome</keyword>
<keyword evidence="3 5" id="KW-1133">Transmembrane helix</keyword>
<evidence type="ECO:0000313" key="7">
    <source>
        <dbReference type="Proteomes" id="UP000019112"/>
    </source>
</evidence>
<keyword evidence="2 5" id="KW-0812">Transmembrane</keyword>
<dbReference type="Pfam" id="PF04973">
    <property type="entry name" value="NMN_transporter"/>
    <property type="match status" value="1"/>
</dbReference>
<proteinExistence type="predicted"/>
<dbReference type="Proteomes" id="UP000019112">
    <property type="component" value="Unassembled WGS sequence"/>
</dbReference>
<protein>
    <submittedName>
        <fullName evidence="6">Nicotinamide riboside transporter PnuC</fullName>
    </submittedName>
</protein>
<feature type="transmembrane region" description="Helical" evidence="5">
    <location>
        <begin position="6"/>
        <end position="22"/>
    </location>
</feature>
<dbReference type="GO" id="GO:0016020">
    <property type="term" value="C:membrane"/>
    <property type="evidence" value="ECO:0007669"/>
    <property type="project" value="UniProtKB-SubCell"/>
</dbReference>
<comment type="caution">
    <text evidence="6">The sequence shown here is derived from an EMBL/GenBank/DDBJ whole genome shotgun (WGS) entry which is preliminary data.</text>
</comment>
<reference evidence="6 7" key="1">
    <citation type="journal article" date="2014" name="FEMS Microbiol. Lett.">
        <title>Draft genome sequences of three Holospora species (Holospora obtusa, Holospora undulata, and Holospora elegans), endonuclear symbiotic bacteria of the ciliate Paramecium caudatum.</title>
        <authorList>
            <person name="Dohra H."/>
            <person name="Tanaka K."/>
            <person name="Suzuki T."/>
            <person name="Fujishima M."/>
            <person name="Suzuki H."/>
        </authorList>
    </citation>
    <scope>NUCLEOTIDE SEQUENCE [LARGE SCALE GENOMIC DNA]</scope>
    <source>
        <strain evidence="6 7">F1</strain>
    </source>
</reference>
<keyword evidence="4 5" id="KW-0472">Membrane</keyword>
<feature type="transmembrane region" description="Helical" evidence="5">
    <location>
        <begin position="27"/>
        <end position="43"/>
    </location>
</feature>
<evidence type="ECO:0000256" key="2">
    <source>
        <dbReference type="ARBA" id="ARBA00022692"/>
    </source>
</evidence>
<evidence type="ECO:0000256" key="5">
    <source>
        <dbReference type="SAM" id="Phobius"/>
    </source>
</evidence>
<dbReference type="EMBL" id="AWTR02000065">
    <property type="protein sequence ID" value="ETZ07101.1"/>
    <property type="molecule type" value="Genomic_DNA"/>
</dbReference>
<name>W6TE04_HOLOB</name>
<dbReference type="STRING" id="1399147.P618_200729"/>